<name>A0A1E5NZR4_9ACTN</name>
<protein>
    <submittedName>
        <fullName evidence="2">Uncharacterized protein</fullName>
    </submittedName>
</protein>
<organism evidence="2 3">
    <name type="scientific">Streptomyces agglomeratus</name>
    <dbReference type="NCBI Taxonomy" id="285458"/>
    <lineage>
        <taxon>Bacteria</taxon>
        <taxon>Bacillati</taxon>
        <taxon>Actinomycetota</taxon>
        <taxon>Actinomycetes</taxon>
        <taxon>Kitasatosporales</taxon>
        <taxon>Streptomycetaceae</taxon>
        <taxon>Streptomyces</taxon>
    </lineage>
</organism>
<keyword evidence="3" id="KW-1185">Reference proteome</keyword>
<accession>A0A1E5NZR4</accession>
<proteinExistence type="predicted"/>
<feature type="region of interest" description="Disordered" evidence="1">
    <location>
        <begin position="57"/>
        <end position="80"/>
    </location>
</feature>
<comment type="caution">
    <text evidence="2">The sequence shown here is derived from an EMBL/GenBank/DDBJ whole genome shotgun (WGS) entry which is preliminary data.</text>
</comment>
<evidence type="ECO:0000313" key="2">
    <source>
        <dbReference type="EMBL" id="OEJ21671.1"/>
    </source>
</evidence>
<evidence type="ECO:0000256" key="1">
    <source>
        <dbReference type="SAM" id="MobiDB-lite"/>
    </source>
</evidence>
<sequence length="80" mass="8673">MLVAVERYTSGMLFLNLMQAGSAGQIRAVGKFDYAKGYVFFTYVTWSIVTRSPAVEGGTCGDQGGPGRGHRHASQVRTTR</sequence>
<dbReference type="SUPFAM" id="SSF88946">
    <property type="entry name" value="Sigma2 domain of RNA polymerase sigma factors"/>
    <property type="match status" value="1"/>
</dbReference>
<dbReference type="Proteomes" id="UP000095759">
    <property type="component" value="Unassembled WGS sequence"/>
</dbReference>
<dbReference type="GO" id="GO:0003700">
    <property type="term" value="F:DNA-binding transcription factor activity"/>
    <property type="evidence" value="ECO:0007669"/>
    <property type="project" value="InterPro"/>
</dbReference>
<dbReference type="GO" id="GO:0006352">
    <property type="term" value="P:DNA-templated transcription initiation"/>
    <property type="evidence" value="ECO:0007669"/>
    <property type="project" value="InterPro"/>
</dbReference>
<dbReference type="InterPro" id="IPR013325">
    <property type="entry name" value="RNA_pol_sigma_r2"/>
</dbReference>
<reference evidence="2 3" key="1">
    <citation type="submission" date="2016-08" db="EMBL/GenBank/DDBJ databases">
        <title>Complete genome sequence of Streptomyces agglomeratus strain 6-3-2, a novel anti-MRSA actinomycete isolated from Wuli of Tebit, China.</title>
        <authorList>
            <person name="Chen X."/>
        </authorList>
    </citation>
    <scope>NUCLEOTIDE SEQUENCE [LARGE SCALE GENOMIC DNA]</scope>
    <source>
        <strain evidence="2 3">6-3-2</strain>
    </source>
</reference>
<dbReference type="EMBL" id="MEHJ01000002">
    <property type="protein sequence ID" value="OEJ21671.1"/>
    <property type="molecule type" value="Genomic_DNA"/>
</dbReference>
<evidence type="ECO:0000313" key="3">
    <source>
        <dbReference type="Proteomes" id="UP000095759"/>
    </source>
</evidence>
<dbReference type="Gene3D" id="1.10.601.10">
    <property type="entry name" value="RNA Polymerase Primary Sigma Factor"/>
    <property type="match status" value="1"/>
</dbReference>
<dbReference type="AlphaFoldDB" id="A0A1E5NZR4"/>
<feature type="compositionally biased region" description="Basic residues" evidence="1">
    <location>
        <begin position="68"/>
        <end position="80"/>
    </location>
</feature>
<gene>
    <name evidence="2" type="ORF">AS594_39895</name>
</gene>
<feature type="compositionally biased region" description="Gly residues" evidence="1">
    <location>
        <begin position="58"/>
        <end position="67"/>
    </location>
</feature>